<feature type="domain" description="Deoxynucleoside kinase" evidence="14">
    <location>
        <begin position="81"/>
        <end position="315"/>
    </location>
</feature>
<accession>A0ABM1EGB4</accession>
<evidence type="ECO:0000313" key="15">
    <source>
        <dbReference type="Proteomes" id="UP000695022"/>
    </source>
</evidence>
<dbReference type="Gene3D" id="3.40.50.300">
    <property type="entry name" value="P-loop containing nucleotide triphosphate hydrolases"/>
    <property type="match status" value="1"/>
</dbReference>
<evidence type="ECO:0000256" key="10">
    <source>
        <dbReference type="ARBA" id="ARBA00022946"/>
    </source>
</evidence>
<keyword evidence="6 13" id="KW-0813">Transport</keyword>
<keyword evidence="10" id="KW-0809">Transit peptide</keyword>
<keyword evidence="9 13" id="KW-0274">FAD</keyword>
<reference evidence="16" key="1">
    <citation type="submission" date="2025-08" db="UniProtKB">
        <authorList>
            <consortium name="RefSeq"/>
        </authorList>
    </citation>
    <scope>IDENTIFICATION</scope>
</reference>
<dbReference type="PANTHER" id="PTHR10513:SF15">
    <property type="entry name" value="NADH DEHYDROGENASE [UBIQUINONE] 1 ALPHA SUBCOMPLEX SUBUNIT 10, MITOCHONDRIAL"/>
    <property type="match status" value="1"/>
</dbReference>
<dbReference type="Pfam" id="PF01712">
    <property type="entry name" value="dNK"/>
    <property type="match status" value="1"/>
</dbReference>
<keyword evidence="7 13" id="KW-0285">Flavoprotein</keyword>
<dbReference type="InterPro" id="IPR031314">
    <property type="entry name" value="DNK_dom"/>
</dbReference>
<organism evidence="15 16">
    <name type="scientific">Priapulus caudatus</name>
    <name type="common">Priapulid worm</name>
    <dbReference type="NCBI Taxonomy" id="37621"/>
    <lineage>
        <taxon>Eukaryota</taxon>
        <taxon>Metazoa</taxon>
        <taxon>Ecdysozoa</taxon>
        <taxon>Scalidophora</taxon>
        <taxon>Priapulida</taxon>
        <taxon>Priapulimorpha</taxon>
        <taxon>Priapulimorphida</taxon>
        <taxon>Priapulidae</taxon>
        <taxon>Priapulus</taxon>
    </lineage>
</organism>
<evidence type="ECO:0000256" key="2">
    <source>
        <dbReference type="ARBA" id="ARBA00003195"/>
    </source>
</evidence>
<comment type="subcellular location">
    <subcellularLocation>
        <location evidence="3 13">Mitochondrion matrix</location>
    </subcellularLocation>
</comment>
<evidence type="ECO:0000256" key="4">
    <source>
        <dbReference type="ARBA" id="ARBA00008606"/>
    </source>
</evidence>
<dbReference type="PIRSF" id="PIRSF000543">
    <property type="entry name" value="NADH_UQ_42KD"/>
    <property type="match status" value="1"/>
</dbReference>
<dbReference type="PANTHER" id="PTHR10513">
    <property type="entry name" value="DEOXYNUCLEOSIDE KINASE"/>
    <property type="match status" value="1"/>
</dbReference>
<proteinExistence type="inferred from homology"/>
<dbReference type="Proteomes" id="UP000695022">
    <property type="component" value="Unplaced"/>
</dbReference>
<evidence type="ECO:0000259" key="14">
    <source>
        <dbReference type="Pfam" id="PF01712"/>
    </source>
</evidence>
<evidence type="ECO:0000256" key="7">
    <source>
        <dbReference type="ARBA" id="ARBA00022630"/>
    </source>
</evidence>
<keyword evidence="15" id="KW-1185">Reference proteome</keyword>
<dbReference type="GeneID" id="106812003"/>
<evidence type="ECO:0000256" key="3">
    <source>
        <dbReference type="ARBA" id="ARBA00004305"/>
    </source>
</evidence>
<protein>
    <recommendedName>
        <fullName evidence="5 13">NADH dehydrogenase [ubiquinone] 1 alpha subcomplex subunit 10, mitochondrial</fullName>
    </recommendedName>
</protein>
<keyword evidence="8 13" id="KW-0679">Respiratory chain</keyword>
<comment type="function">
    <text evidence="2 13">Accessory subunit of the mitochondrial membrane respiratory chain NADH dehydrogenase (Complex I), that is believed not to be involved in catalysis. Complex I functions in the transfer of electrons from NADH to the respiratory chain. The immediate electron acceptor for the enzyme is believed to be ubiquinone.</text>
</comment>
<comment type="similarity">
    <text evidence="4 13">Belongs to the complex I NDUFA10 subunit family.</text>
</comment>
<evidence type="ECO:0000256" key="5">
    <source>
        <dbReference type="ARBA" id="ARBA00017279"/>
    </source>
</evidence>
<name>A0ABM1EGB4_PRICU</name>
<evidence type="ECO:0000256" key="6">
    <source>
        <dbReference type="ARBA" id="ARBA00022448"/>
    </source>
</evidence>
<dbReference type="InterPro" id="IPR050566">
    <property type="entry name" value="Deoxyribonucleoside_kinase"/>
</dbReference>
<keyword evidence="11 13" id="KW-0249">Electron transport</keyword>
<dbReference type="InterPro" id="IPR027417">
    <property type="entry name" value="P-loop_NTPase"/>
</dbReference>
<evidence type="ECO:0000256" key="8">
    <source>
        <dbReference type="ARBA" id="ARBA00022660"/>
    </source>
</evidence>
<sequence>MAWAVGRGFIAKVPGLVGIGTTGKLPCFQAVTQIAPITGKHIRIPNPDKPAPYPYEDVKYNFMRSIFDKTTSRFDENTKVIVVDGNICAGKSTLAKNLAKELDFHFVPEATIDDFYINSYGKDFRDADPDLPPSVRSFELKDFYVNPNDPRASNFQIMMYWLRVNQACDALLHLLSTGQGVVMDRSAWSDFVFVDTMTQLGYMTRECRRCYNEIKDVTICELLKPHLVVYLDVPTNLLVDRIKKRNVAYEVQSDKVLNATYLQTLENVYKQQFLPLMNKSSDLLIYDWAEFGDAEMVVEDIERVDLDSRQKLKEKFTDWDVKNDWEWANIRKKYAHKEVILKLFKLPLLHAPEMMLDAEDAKALVTAYSRFPGNRFQKGYNPDMGDKGLLFKS</sequence>
<evidence type="ECO:0000256" key="12">
    <source>
        <dbReference type="ARBA" id="ARBA00023128"/>
    </source>
</evidence>
<evidence type="ECO:0000256" key="9">
    <source>
        <dbReference type="ARBA" id="ARBA00022827"/>
    </source>
</evidence>
<gene>
    <name evidence="16" type="primary">LOC106812003</name>
</gene>
<dbReference type="InterPro" id="IPR015828">
    <property type="entry name" value="NDUFA10"/>
</dbReference>
<evidence type="ECO:0000313" key="16">
    <source>
        <dbReference type="RefSeq" id="XP_014671235.1"/>
    </source>
</evidence>
<evidence type="ECO:0000256" key="1">
    <source>
        <dbReference type="ARBA" id="ARBA00001974"/>
    </source>
</evidence>
<dbReference type="RefSeq" id="XP_014671235.1">
    <property type="nucleotide sequence ID" value="XM_014815749.1"/>
</dbReference>
<evidence type="ECO:0000256" key="11">
    <source>
        <dbReference type="ARBA" id="ARBA00022982"/>
    </source>
</evidence>
<dbReference type="SUPFAM" id="SSF52540">
    <property type="entry name" value="P-loop containing nucleoside triphosphate hydrolases"/>
    <property type="match status" value="1"/>
</dbReference>
<keyword evidence="12 13" id="KW-0496">Mitochondrion</keyword>
<comment type="cofactor">
    <cofactor evidence="1 13">
        <name>FAD</name>
        <dbReference type="ChEBI" id="CHEBI:57692"/>
    </cofactor>
</comment>
<evidence type="ECO:0000256" key="13">
    <source>
        <dbReference type="PIRNR" id="PIRNR000543"/>
    </source>
</evidence>